<comment type="catalytic activity">
    <reaction evidence="4">
        <text>UTP + H2O = UMP + diphosphate + H(+)</text>
        <dbReference type="Rhea" id="RHEA:29395"/>
        <dbReference type="ChEBI" id="CHEBI:15377"/>
        <dbReference type="ChEBI" id="CHEBI:15378"/>
        <dbReference type="ChEBI" id="CHEBI:33019"/>
        <dbReference type="ChEBI" id="CHEBI:46398"/>
        <dbReference type="ChEBI" id="CHEBI:57865"/>
        <dbReference type="EC" id="3.6.1.9"/>
    </reaction>
</comment>
<evidence type="ECO:0000256" key="2">
    <source>
        <dbReference type="ARBA" id="ARBA00022801"/>
    </source>
</evidence>
<feature type="site" description="Important for substrate specificity" evidence="4">
    <location>
        <position position="69"/>
    </location>
</feature>
<dbReference type="SUPFAM" id="SSF52972">
    <property type="entry name" value="ITPase-like"/>
    <property type="match status" value="1"/>
</dbReference>
<dbReference type="GO" id="GO:0005737">
    <property type="term" value="C:cytoplasm"/>
    <property type="evidence" value="ECO:0007669"/>
    <property type="project" value="UniProtKB-SubCell"/>
</dbReference>
<dbReference type="HAMAP" id="MF_00528">
    <property type="entry name" value="Maf"/>
    <property type="match status" value="1"/>
</dbReference>
<dbReference type="CDD" id="cd00555">
    <property type="entry name" value="Maf"/>
    <property type="match status" value="1"/>
</dbReference>
<dbReference type="GO" id="GO:0009117">
    <property type="term" value="P:nucleotide metabolic process"/>
    <property type="evidence" value="ECO:0007669"/>
    <property type="project" value="UniProtKB-KW"/>
</dbReference>
<dbReference type="PANTHER" id="PTHR43213">
    <property type="entry name" value="BIFUNCTIONAL DTTP/UTP PYROPHOSPHATASE/METHYLTRANSFERASE PROTEIN-RELATED"/>
    <property type="match status" value="1"/>
</dbReference>
<gene>
    <name evidence="5" type="primary">maf</name>
    <name evidence="5" type="ORF">JIN84_02300</name>
</gene>
<evidence type="ECO:0000256" key="4">
    <source>
        <dbReference type="HAMAP-Rule" id="MF_00528"/>
    </source>
</evidence>
<dbReference type="EC" id="3.6.1.9" evidence="4"/>
<accession>A0A934R151</accession>
<reference evidence="5" key="1">
    <citation type="submission" date="2021-01" db="EMBL/GenBank/DDBJ databases">
        <title>Modified the classification status of verrucomicrobia.</title>
        <authorList>
            <person name="Feng X."/>
        </authorList>
    </citation>
    <scope>NUCLEOTIDE SEQUENCE</scope>
    <source>
        <strain evidence="5">JCM 18052</strain>
    </source>
</reference>
<comment type="cofactor">
    <cofactor evidence="1 4">
        <name>a divalent metal cation</name>
        <dbReference type="ChEBI" id="CHEBI:60240"/>
    </cofactor>
</comment>
<dbReference type="PIRSF" id="PIRSF006305">
    <property type="entry name" value="Maf"/>
    <property type="match status" value="1"/>
</dbReference>
<evidence type="ECO:0000256" key="3">
    <source>
        <dbReference type="ARBA" id="ARBA00023080"/>
    </source>
</evidence>
<sequence>MSIVLASSSPRRRELLERAGVVFEVVVSPAEEIHDAGMKPHLLCELNATLKAAAVAETRPDATVIGSDTLVFIDDMPLGKPADMDQAREMLRRLSGRTHQVCTGVCVIHPGGGKNVFHDLTDVTFRQLDDATIENYFSKVNPLDKAGAYGIQECGEMIVSEISGSFENVMGLPVAKVVEALE</sequence>
<dbReference type="RefSeq" id="WP_200349392.1">
    <property type="nucleotide sequence ID" value="NZ_BAABHZ010000010.1"/>
</dbReference>
<dbReference type="InterPro" id="IPR029001">
    <property type="entry name" value="ITPase-like_fam"/>
</dbReference>
<evidence type="ECO:0000313" key="5">
    <source>
        <dbReference type="EMBL" id="MBK1814426.1"/>
    </source>
</evidence>
<keyword evidence="6" id="KW-1185">Reference proteome</keyword>
<comment type="catalytic activity">
    <reaction evidence="4">
        <text>dTTP + H2O = dTMP + diphosphate + H(+)</text>
        <dbReference type="Rhea" id="RHEA:28534"/>
        <dbReference type="ChEBI" id="CHEBI:15377"/>
        <dbReference type="ChEBI" id="CHEBI:15378"/>
        <dbReference type="ChEBI" id="CHEBI:33019"/>
        <dbReference type="ChEBI" id="CHEBI:37568"/>
        <dbReference type="ChEBI" id="CHEBI:63528"/>
        <dbReference type="EC" id="3.6.1.9"/>
    </reaction>
</comment>
<name>A0A934R151_9BACT</name>
<feature type="site" description="Important for substrate specificity" evidence="4">
    <location>
        <position position="152"/>
    </location>
</feature>
<keyword evidence="3 4" id="KW-0546">Nucleotide metabolism</keyword>
<proteinExistence type="inferred from homology"/>
<dbReference type="EMBL" id="JAENIK010000004">
    <property type="protein sequence ID" value="MBK1814426.1"/>
    <property type="molecule type" value="Genomic_DNA"/>
</dbReference>
<keyword evidence="4" id="KW-0963">Cytoplasm</keyword>
<comment type="subcellular location">
    <subcellularLocation>
        <location evidence="4">Cytoplasm</location>
    </subcellularLocation>
</comment>
<evidence type="ECO:0000313" key="6">
    <source>
        <dbReference type="Proteomes" id="UP000600139"/>
    </source>
</evidence>
<dbReference type="PANTHER" id="PTHR43213:SF5">
    <property type="entry name" value="BIFUNCTIONAL DTTP_UTP PYROPHOSPHATASE_METHYLTRANSFERASE PROTEIN-RELATED"/>
    <property type="match status" value="1"/>
</dbReference>
<feature type="site" description="Important for substrate specificity" evidence="4">
    <location>
        <position position="11"/>
    </location>
</feature>
<feature type="active site" description="Proton acceptor" evidence="4">
    <location>
        <position position="68"/>
    </location>
</feature>
<dbReference type="Proteomes" id="UP000600139">
    <property type="component" value="Unassembled WGS sequence"/>
</dbReference>
<keyword evidence="2 4" id="KW-0378">Hydrolase</keyword>
<organism evidence="5 6">
    <name type="scientific">Luteolibacter yonseiensis</name>
    <dbReference type="NCBI Taxonomy" id="1144680"/>
    <lineage>
        <taxon>Bacteria</taxon>
        <taxon>Pseudomonadati</taxon>
        <taxon>Verrucomicrobiota</taxon>
        <taxon>Verrucomicrobiia</taxon>
        <taxon>Verrucomicrobiales</taxon>
        <taxon>Verrucomicrobiaceae</taxon>
        <taxon>Luteolibacter</taxon>
    </lineage>
</organism>
<comment type="caution">
    <text evidence="5">The sequence shown here is derived from an EMBL/GenBank/DDBJ whole genome shotgun (WGS) entry which is preliminary data.</text>
</comment>
<dbReference type="GO" id="GO:0047429">
    <property type="term" value="F:nucleoside triphosphate diphosphatase activity"/>
    <property type="evidence" value="ECO:0007669"/>
    <property type="project" value="UniProtKB-EC"/>
</dbReference>
<dbReference type="Gene3D" id="3.90.950.10">
    <property type="match status" value="1"/>
</dbReference>
<comment type="similarity">
    <text evidence="4">Belongs to the Maf family. YhdE subfamily.</text>
</comment>
<evidence type="ECO:0000256" key="1">
    <source>
        <dbReference type="ARBA" id="ARBA00001968"/>
    </source>
</evidence>
<dbReference type="NCBIfam" id="TIGR00172">
    <property type="entry name" value="maf"/>
    <property type="match status" value="1"/>
</dbReference>
<dbReference type="InterPro" id="IPR003697">
    <property type="entry name" value="Maf-like"/>
</dbReference>
<dbReference type="AlphaFoldDB" id="A0A934R151"/>
<comment type="caution">
    <text evidence="4">Lacks conserved residue(s) required for the propagation of feature annotation.</text>
</comment>
<dbReference type="Pfam" id="PF02545">
    <property type="entry name" value="Maf"/>
    <property type="match status" value="1"/>
</dbReference>
<comment type="function">
    <text evidence="4">Nucleoside triphosphate pyrophosphatase that hydrolyzes dTTP and UTP. May have a dual role in cell division arrest and in preventing the incorporation of modified nucleotides into cellular nucleic acids.</text>
</comment>
<protein>
    <recommendedName>
        <fullName evidence="4">dTTP/UTP pyrophosphatase</fullName>
        <shortName evidence="4">dTTPase/UTPase</shortName>
        <ecNumber evidence="4">3.6.1.9</ecNumber>
    </recommendedName>
    <alternativeName>
        <fullName evidence="4">Nucleoside triphosphate pyrophosphatase</fullName>
    </alternativeName>
    <alternativeName>
        <fullName evidence="4">Nucleotide pyrophosphatase</fullName>
        <shortName evidence="4">Nucleotide PPase</shortName>
    </alternativeName>
</protein>